<evidence type="ECO:0000256" key="3">
    <source>
        <dbReference type="ARBA" id="ARBA00022729"/>
    </source>
</evidence>
<evidence type="ECO:0000256" key="4">
    <source>
        <dbReference type="ARBA" id="ARBA00022927"/>
    </source>
</evidence>
<sequence length="215" mass="22567">MISGTTLRLATALTLAALAPPICAATSPEALVASLARPAPARTAFTEVRFLGMLERPLVLTGELAWLGGDRLRRSVASPYREQSDIADDTLRVQRDGRPPREMPLARAPELKGLLLSFQALLSGDAAALAGAFELRADGDGAHWTLHLVPRDAALRRRVGAITVDGSAREPRCLSLDEADGDATVTLLGAAAEPLPPAHVTRAELAARCSGAAAR</sequence>
<dbReference type="SUPFAM" id="SSF89392">
    <property type="entry name" value="Prokaryotic lipoproteins and lipoprotein localization factors"/>
    <property type="match status" value="1"/>
</dbReference>
<dbReference type="GO" id="GO:0015031">
    <property type="term" value="P:protein transport"/>
    <property type="evidence" value="ECO:0007669"/>
    <property type="project" value="UniProtKB-KW"/>
</dbReference>
<evidence type="ECO:0000313" key="7">
    <source>
        <dbReference type="Proteomes" id="UP000253740"/>
    </source>
</evidence>
<gene>
    <name evidence="6" type="ORF">MBSD_n0158</name>
</gene>
<accession>A0A0K8QJJ6</accession>
<keyword evidence="4" id="KW-0653">Protein transport</keyword>
<evidence type="ECO:0000256" key="2">
    <source>
        <dbReference type="ARBA" id="ARBA00022448"/>
    </source>
</evidence>
<name>A0A0K8QJJ6_9GAMM</name>
<dbReference type="InterPro" id="IPR004564">
    <property type="entry name" value="OM_lipoprot_carrier_LolA-like"/>
</dbReference>
<protein>
    <recommendedName>
        <fullName evidence="8">Outer membrane lipoprotein carrier protein LolA</fullName>
    </recommendedName>
</protein>
<dbReference type="Gene3D" id="2.50.20.10">
    <property type="entry name" value="Lipoprotein localisation LolA/LolB/LppX"/>
    <property type="match status" value="1"/>
</dbReference>
<evidence type="ECO:0000256" key="1">
    <source>
        <dbReference type="ARBA" id="ARBA00011245"/>
    </source>
</evidence>
<feature type="signal peptide" evidence="5">
    <location>
        <begin position="1"/>
        <end position="24"/>
    </location>
</feature>
<dbReference type="OrthoDB" id="6165143at2"/>
<keyword evidence="3 5" id="KW-0732">Signal</keyword>
<feature type="chain" id="PRO_5005514796" description="Outer membrane lipoprotein carrier protein LolA" evidence="5">
    <location>
        <begin position="25"/>
        <end position="215"/>
    </location>
</feature>
<comment type="subunit">
    <text evidence="1">Monomer.</text>
</comment>
<dbReference type="STRING" id="1475481.GCA_000953855_00159"/>
<dbReference type="EMBL" id="DF970134">
    <property type="protein sequence ID" value="GAP64876.1"/>
    <property type="molecule type" value="Genomic_DNA"/>
</dbReference>
<evidence type="ECO:0008006" key="8">
    <source>
        <dbReference type="Google" id="ProtNLM"/>
    </source>
</evidence>
<dbReference type="AlphaFoldDB" id="A0A0K8QJJ6"/>
<evidence type="ECO:0000313" key="6">
    <source>
        <dbReference type="EMBL" id="GAP64876.1"/>
    </source>
</evidence>
<keyword evidence="2" id="KW-0813">Transport</keyword>
<organism evidence="6">
    <name type="scientific">Mizugakiibacter sediminis</name>
    <dbReference type="NCBI Taxonomy" id="1475481"/>
    <lineage>
        <taxon>Bacteria</taxon>
        <taxon>Pseudomonadati</taxon>
        <taxon>Pseudomonadota</taxon>
        <taxon>Gammaproteobacteria</taxon>
        <taxon>Lysobacterales</taxon>
        <taxon>Rhodanobacteraceae</taxon>
        <taxon>Mizugakiibacter</taxon>
    </lineage>
</organism>
<evidence type="ECO:0000256" key="5">
    <source>
        <dbReference type="SAM" id="SignalP"/>
    </source>
</evidence>
<proteinExistence type="predicted"/>
<reference evidence="6" key="1">
    <citation type="submission" date="2015-08" db="EMBL/GenBank/DDBJ databases">
        <title>Complete DNA Sequence of Pseudomonas syringae pv. actinidiae, the Causal Agent of Kiwifruit Canker Disease.</title>
        <authorList>
            <person name="Rikkerink E.H.A."/>
            <person name="Fineran P.C."/>
        </authorList>
    </citation>
    <scope>NUCLEOTIDE SEQUENCE</scope>
    <source>
        <strain evidence="6">SkMP5</strain>
    </source>
</reference>
<dbReference type="Pfam" id="PF19574">
    <property type="entry name" value="LolA_3"/>
    <property type="match status" value="1"/>
</dbReference>
<dbReference type="Proteomes" id="UP000253740">
    <property type="component" value="Unassembled WGS sequence"/>
</dbReference>
<keyword evidence="7" id="KW-1185">Reference proteome</keyword>
<dbReference type="InterPro" id="IPR029046">
    <property type="entry name" value="LolA/LolB/LppX"/>
</dbReference>
<dbReference type="CDD" id="cd16325">
    <property type="entry name" value="LolA"/>
    <property type="match status" value="1"/>
</dbReference>
<dbReference type="RefSeq" id="WP_062534137.1">
    <property type="nucleotide sequence ID" value="NZ_DF970134.1"/>
</dbReference>